<keyword evidence="3" id="KW-1185">Reference proteome</keyword>
<sequence length="82" mass="8199">MAALPLAAALCISPALGIVSAIGVWAVRRFTLLASRYIAADAITAMGLGLARAPWPSAGYAGDAALMLVAGCVAVACLAWPD</sequence>
<dbReference type="EMBL" id="CP063194">
    <property type="protein sequence ID" value="WCZ38053.1"/>
    <property type="molecule type" value="Genomic_DNA"/>
</dbReference>
<evidence type="ECO:0000313" key="3">
    <source>
        <dbReference type="Proteomes" id="UP001218071"/>
    </source>
</evidence>
<keyword evidence="1" id="KW-0812">Transmembrane</keyword>
<accession>A0ABY7UIH3</accession>
<protein>
    <submittedName>
        <fullName evidence="2">Uncharacterized protein</fullName>
    </submittedName>
</protein>
<organism evidence="2 3">
    <name type="scientific">Corynebacterium jeddahense</name>
    <dbReference type="NCBI Taxonomy" id="1414719"/>
    <lineage>
        <taxon>Bacteria</taxon>
        <taxon>Bacillati</taxon>
        <taxon>Actinomycetota</taxon>
        <taxon>Actinomycetes</taxon>
        <taxon>Mycobacteriales</taxon>
        <taxon>Corynebacteriaceae</taxon>
        <taxon>Corynebacterium</taxon>
    </lineage>
</organism>
<evidence type="ECO:0000313" key="2">
    <source>
        <dbReference type="EMBL" id="WCZ38053.1"/>
    </source>
</evidence>
<dbReference type="Proteomes" id="UP001218071">
    <property type="component" value="Chromosome"/>
</dbReference>
<keyword evidence="1" id="KW-1133">Transmembrane helix</keyword>
<proteinExistence type="predicted"/>
<name>A0ABY7UIH3_9CORY</name>
<reference evidence="2 3" key="1">
    <citation type="submission" date="2020-10" db="EMBL/GenBank/DDBJ databases">
        <title>Complete genome sequence of Corynebacterium jeddahense DSM 45997, type strain of Corynebacterium jeddahense.</title>
        <authorList>
            <person name="Busche T."/>
            <person name="Kalinowski J."/>
            <person name="Ruckert C."/>
        </authorList>
    </citation>
    <scope>NUCLEOTIDE SEQUENCE [LARGE SCALE GENOMIC DNA]</scope>
    <source>
        <strain evidence="2 3">DSM 45997</strain>
    </source>
</reference>
<feature type="transmembrane region" description="Helical" evidence="1">
    <location>
        <begin position="33"/>
        <end position="51"/>
    </location>
</feature>
<gene>
    <name evidence="2" type="ORF">CJEDD_02150</name>
</gene>
<evidence type="ECO:0000256" key="1">
    <source>
        <dbReference type="SAM" id="Phobius"/>
    </source>
</evidence>
<feature type="transmembrane region" description="Helical" evidence="1">
    <location>
        <begin position="58"/>
        <end position="81"/>
    </location>
</feature>
<keyword evidence="1" id="KW-0472">Membrane</keyword>